<evidence type="ECO:0000256" key="1">
    <source>
        <dbReference type="ARBA" id="ARBA00004236"/>
    </source>
</evidence>
<dbReference type="Pfam" id="PF01130">
    <property type="entry name" value="CD36"/>
    <property type="match status" value="1"/>
</dbReference>
<keyword evidence="3" id="KW-1003">Cell membrane</keyword>
<dbReference type="EnsemblMetazoa" id="RPRC010585-RA">
    <property type="protein sequence ID" value="RPRC010585-PA"/>
    <property type="gene ID" value="RPRC010585"/>
</dbReference>
<evidence type="ECO:0000256" key="7">
    <source>
        <dbReference type="ARBA" id="ARBA00023180"/>
    </source>
</evidence>
<dbReference type="STRING" id="13249.T1I2R6"/>
<comment type="similarity">
    <text evidence="2">Belongs to the CD36 family.</text>
</comment>
<dbReference type="eggNOG" id="KOG3776">
    <property type="taxonomic scope" value="Eukaryota"/>
</dbReference>
<protein>
    <submittedName>
        <fullName evidence="8">Uncharacterized protein</fullName>
    </submittedName>
</protein>
<evidence type="ECO:0000256" key="4">
    <source>
        <dbReference type="ARBA" id="ARBA00022692"/>
    </source>
</evidence>
<dbReference type="HOGENOM" id="CLU_1455793_0_0_1"/>
<dbReference type="GO" id="GO:0005886">
    <property type="term" value="C:plasma membrane"/>
    <property type="evidence" value="ECO:0007669"/>
    <property type="project" value="UniProtKB-SubCell"/>
</dbReference>
<dbReference type="AlphaFoldDB" id="T1I2R6"/>
<evidence type="ECO:0000256" key="6">
    <source>
        <dbReference type="ARBA" id="ARBA00023136"/>
    </source>
</evidence>
<evidence type="ECO:0000256" key="5">
    <source>
        <dbReference type="ARBA" id="ARBA00022989"/>
    </source>
</evidence>
<dbReference type="Proteomes" id="UP000015103">
    <property type="component" value="Unassembled WGS sequence"/>
</dbReference>
<reference evidence="8" key="1">
    <citation type="submission" date="2015-05" db="UniProtKB">
        <authorList>
            <consortium name="EnsemblMetazoa"/>
        </authorList>
    </citation>
    <scope>IDENTIFICATION</scope>
</reference>
<keyword evidence="9" id="KW-1185">Reference proteome</keyword>
<comment type="subcellular location">
    <subcellularLocation>
        <location evidence="1">Cell membrane</location>
    </subcellularLocation>
</comment>
<accession>T1I2R6</accession>
<dbReference type="InterPro" id="IPR002159">
    <property type="entry name" value="CD36_fam"/>
</dbReference>
<evidence type="ECO:0000256" key="3">
    <source>
        <dbReference type="ARBA" id="ARBA00022475"/>
    </source>
</evidence>
<organism evidence="8 9">
    <name type="scientific">Rhodnius prolixus</name>
    <name type="common">Triatomid bug</name>
    <dbReference type="NCBI Taxonomy" id="13249"/>
    <lineage>
        <taxon>Eukaryota</taxon>
        <taxon>Metazoa</taxon>
        <taxon>Ecdysozoa</taxon>
        <taxon>Arthropoda</taxon>
        <taxon>Hexapoda</taxon>
        <taxon>Insecta</taxon>
        <taxon>Pterygota</taxon>
        <taxon>Neoptera</taxon>
        <taxon>Paraneoptera</taxon>
        <taxon>Hemiptera</taxon>
        <taxon>Heteroptera</taxon>
        <taxon>Panheteroptera</taxon>
        <taxon>Cimicomorpha</taxon>
        <taxon>Reduviidae</taxon>
        <taxon>Triatominae</taxon>
        <taxon>Rhodnius</taxon>
    </lineage>
</organism>
<dbReference type="OMA" id="PQWEQDH"/>
<keyword evidence="6" id="KW-0472">Membrane</keyword>
<dbReference type="InParanoid" id="T1I2R6"/>
<dbReference type="VEuPathDB" id="VectorBase:RPRC010585"/>
<dbReference type="EMBL" id="ACPB03006099">
    <property type="status" value="NOT_ANNOTATED_CDS"/>
    <property type="molecule type" value="Genomic_DNA"/>
</dbReference>
<keyword evidence="7" id="KW-0325">Glycoprotein</keyword>
<proteinExistence type="inferred from homology"/>
<dbReference type="GO" id="GO:0005737">
    <property type="term" value="C:cytoplasm"/>
    <property type="evidence" value="ECO:0007669"/>
    <property type="project" value="TreeGrafter"/>
</dbReference>
<sequence length="190" mass="21753">MSVFNTLTPDELMFGYEEKLTKIASTIYPREKRPPSKMGLLIGRNSSLLNDVETIYTGEKGMENFGLLDKLNGLDHLPYWNSLPCNNIRASEGSLFPPRDLTKEDVVHVFDKDLCRTWPLRYRWNEVKDGITVGRYTPDDNAFTYSDRNSNNKCFCPGRQKCPPDGLQDISPCQFDAYVVHAFELEKASE</sequence>
<keyword evidence="4" id="KW-0812">Transmembrane</keyword>
<keyword evidence="5" id="KW-1133">Transmembrane helix</keyword>
<evidence type="ECO:0000256" key="2">
    <source>
        <dbReference type="ARBA" id="ARBA00010532"/>
    </source>
</evidence>
<name>T1I2R6_RHOPR</name>
<dbReference type="GO" id="GO:0005044">
    <property type="term" value="F:scavenger receptor activity"/>
    <property type="evidence" value="ECO:0007669"/>
    <property type="project" value="TreeGrafter"/>
</dbReference>
<evidence type="ECO:0000313" key="8">
    <source>
        <dbReference type="EnsemblMetazoa" id="RPRC010585-PA"/>
    </source>
</evidence>
<evidence type="ECO:0000313" key="9">
    <source>
        <dbReference type="Proteomes" id="UP000015103"/>
    </source>
</evidence>
<dbReference type="PANTHER" id="PTHR11923">
    <property type="entry name" value="SCAVENGER RECEPTOR CLASS B TYPE-1 SR-B1"/>
    <property type="match status" value="1"/>
</dbReference>
<dbReference type="PANTHER" id="PTHR11923:SF88">
    <property type="entry name" value="DEBRIS BUSTER, ISOFORM D"/>
    <property type="match status" value="1"/>
</dbReference>